<dbReference type="SMART" id="SM01321">
    <property type="entry name" value="Y1_Tnp"/>
    <property type="match status" value="1"/>
</dbReference>
<dbReference type="PANTHER" id="PTHR36966:SF1">
    <property type="entry name" value="REP-ASSOCIATED TYROSINE TRANSPOSASE"/>
    <property type="match status" value="1"/>
</dbReference>
<reference evidence="2 3" key="1">
    <citation type="journal article" date="2021" name="Int. J. Syst. Evol. Microbiol.">
        <title>Amazonocrinis nigriterrae gen. nov., sp. nov., Atlanticothrix silvestris gen. nov., sp. nov. and Dendronalium phyllosphericum gen. nov., sp. nov., nostocacean cyanobacteria from Brazilian environments.</title>
        <authorList>
            <person name="Alvarenga D.O."/>
            <person name="Andreote A.P.D."/>
            <person name="Branco L.H.Z."/>
            <person name="Delbaje E."/>
            <person name="Cruz R.B."/>
            <person name="Varani A.M."/>
            <person name="Fiore M.F."/>
        </authorList>
    </citation>
    <scope>NUCLEOTIDE SEQUENCE [LARGE SCALE GENOMIC DNA]</scope>
    <source>
        <strain evidence="2 3">CENA357</strain>
    </source>
</reference>
<protein>
    <submittedName>
        <fullName evidence="2">Transposase</fullName>
    </submittedName>
</protein>
<dbReference type="GO" id="GO:0006313">
    <property type="term" value="P:DNA transposition"/>
    <property type="evidence" value="ECO:0007669"/>
    <property type="project" value="InterPro"/>
</dbReference>
<dbReference type="SUPFAM" id="SSF143422">
    <property type="entry name" value="Transposase IS200-like"/>
    <property type="match status" value="1"/>
</dbReference>
<name>A0A8J7HC75_9CYAN</name>
<dbReference type="EMBL" id="JAECZB010000019">
    <property type="protein sequence ID" value="MBH8552766.1"/>
    <property type="molecule type" value="Genomic_DNA"/>
</dbReference>
<dbReference type="InterPro" id="IPR052715">
    <property type="entry name" value="RAYT_transposase"/>
</dbReference>
<sequence>MPYDPQKHHRHSIRLKGYDYTEPGAYFITICTKARQCLFGNVVKGEMQLNSLGYIAFNCWQTIPDHFPHIELDTFVVMPNHLHGILIMTENPVGARHCLALNQHIEHNTEKFGKPVRGSMSTVIGSYKSVVSKRINIIWQTKGQSIWQRNFYEHICREQKSIDNIREYILNNPQRWADDPENLQHNSDDQNFLFDIPF</sequence>
<organism evidence="2 3">
    <name type="scientific">Atlanticothrix silvestris CENA357</name>
    <dbReference type="NCBI Taxonomy" id="1725252"/>
    <lineage>
        <taxon>Bacteria</taxon>
        <taxon>Bacillati</taxon>
        <taxon>Cyanobacteriota</taxon>
        <taxon>Cyanophyceae</taxon>
        <taxon>Nostocales</taxon>
        <taxon>Nodulariaceae</taxon>
        <taxon>Atlanticothrix</taxon>
        <taxon>Atlanticothrix silvestris</taxon>
    </lineage>
</organism>
<proteinExistence type="predicted"/>
<dbReference type="PANTHER" id="PTHR36966">
    <property type="entry name" value="REP-ASSOCIATED TYROSINE TRANSPOSASE"/>
    <property type="match status" value="1"/>
</dbReference>
<dbReference type="AlphaFoldDB" id="A0A8J7HC75"/>
<dbReference type="InterPro" id="IPR002686">
    <property type="entry name" value="Transposase_17"/>
</dbReference>
<gene>
    <name evidence="2" type="ORF">I8751_10380</name>
</gene>
<accession>A0A8J7HC75</accession>
<evidence type="ECO:0000313" key="2">
    <source>
        <dbReference type="EMBL" id="MBH8552766.1"/>
    </source>
</evidence>
<evidence type="ECO:0000259" key="1">
    <source>
        <dbReference type="SMART" id="SM01321"/>
    </source>
</evidence>
<comment type="caution">
    <text evidence="2">The sequence shown here is derived from an EMBL/GenBank/DDBJ whole genome shotgun (WGS) entry which is preliminary data.</text>
</comment>
<dbReference type="GO" id="GO:0043565">
    <property type="term" value="F:sequence-specific DNA binding"/>
    <property type="evidence" value="ECO:0007669"/>
    <property type="project" value="TreeGrafter"/>
</dbReference>
<dbReference type="RefSeq" id="WP_214439073.1">
    <property type="nucleotide sequence ID" value="NZ_JAECZB010000019.1"/>
</dbReference>
<keyword evidence="3" id="KW-1185">Reference proteome</keyword>
<feature type="domain" description="Transposase IS200-like" evidence="1">
    <location>
        <begin position="22"/>
        <end position="172"/>
    </location>
</feature>
<dbReference type="GO" id="GO:0004803">
    <property type="term" value="F:transposase activity"/>
    <property type="evidence" value="ECO:0007669"/>
    <property type="project" value="InterPro"/>
</dbReference>
<dbReference type="Gene3D" id="3.30.70.1290">
    <property type="entry name" value="Transposase IS200-like"/>
    <property type="match status" value="1"/>
</dbReference>
<dbReference type="InterPro" id="IPR036515">
    <property type="entry name" value="Transposase_17_sf"/>
</dbReference>
<evidence type="ECO:0000313" key="3">
    <source>
        <dbReference type="Proteomes" id="UP000599391"/>
    </source>
</evidence>
<dbReference type="Proteomes" id="UP000599391">
    <property type="component" value="Unassembled WGS sequence"/>
</dbReference>